<name>A0A368L0U5_9BURK</name>
<proteinExistence type="predicted"/>
<feature type="chain" id="PRO_5017026997" description="Lipoprotein" evidence="1">
    <location>
        <begin position="29"/>
        <end position="91"/>
    </location>
</feature>
<dbReference type="EMBL" id="QPGB01000004">
    <property type="protein sequence ID" value="RCS57065.1"/>
    <property type="molecule type" value="Genomic_DNA"/>
</dbReference>
<reference evidence="2 3" key="1">
    <citation type="journal article" date="2018" name="Int. J. Syst. Evol. Microbiol.">
        <title>Parvibium lacunae gen. nov., sp. nov., a new member of the family Alcaligenaceae isolated from a freshwater pond.</title>
        <authorList>
            <person name="Chen W.M."/>
            <person name="Xie P.B."/>
            <person name="Hsu M.Y."/>
            <person name="Sheu S.Y."/>
        </authorList>
    </citation>
    <scope>NUCLEOTIDE SEQUENCE [LARGE SCALE GENOMIC DNA]</scope>
    <source>
        <strain evidence="2 3">KMB9</strain>
    </source>
</reference>
<protein>
    <recommendedName>
        <fullName evidence="4">Lipoprotein</fullName>
    </recommendedName>
</protein>
<evidence type="ECO:0000313" key="3">
    <source>
        <dbReference type="Proteomes" id="UP000252357"/>
    </source>
</evidence>
<evidence type="ECO:0000313" key="2">
    <source>
        <dbReference type="EMBL" id="RCS57065.1"/>
    </source>
</evidence>
<gene>
    <name evidence="2" type="ORF">DU000_09670</name>
</gene>
<keyword evidence="1" id="KW-0732">Signal</keyword>
<sequence>MHHSWLRTRLSCLLLTLPMLGCAGLRQAADEISTTTSTTAKSVSTTISQAAEKMANYVNESVKEAVKRANAPLGQYPEDYAYLPPSPDVGG</sequence>
<feature type="signal peptide" evidence="1">
    <location>
        <begin position="1"/>
        <end position="28"/>
    </location>
</feature>
<evidence type="ECO:0008006" key="4">
    <source>
        <dbReference type="Google" id="ProtNLM"/>
    </source>
</evidence>
<dbReference type="RefSeq" id="WP_147266992.1">
    <property type="nucleotide sequence ID" value="NZ_QPGB01000004.1"/>
</dbReference>
<evidence type="ECO:0000256" key="1">
    <source>
        <dbReference type="SAM" id="SignalP"/>
    </source>
</evidence>
<comment type="caution">
    <text evidence="2">The sequence shown here is derived from an EMBL/GenBank/DDBJ whole genome shotgun (WGS) entry which is preliminary data.</text>
</comment>
<dbReference type="Proteomes" id="UP000252357">
    <property type="component" value="Unassembled WGS sequence"/>
</dbReference>
<dbReference type="AlphaFoldDB" id="A0A368L0U5"/>
<accession>A0A368L0U5</accession>
<keyword evidence="3" id="KW-1185">Reference proteome</keyword>
<organism evidence="2 3">
    <name type="scientific">Parvibium lacunae</name>
    <dbReference type="NCBI Taxonomy" id="1888893"/>
    <lineage>
        <taxon>Bacteria</taxon>
        <taxon>Pseudomonadati</taxon>
        <taxon>Pseudomonadota</taxon>
        <taxon>Betaproteobacteria</taxon>
        <taxon>Burkholderiales</taxon>
        <taxon>Alcaligenaceae</taxon>
        <taxon>Parvibium</taxon>
    </lineage>
</organism>